<dbReference type="EMBL" id="BMUT01000001">
    <property type="protein sequence ID" value="GGX62650.1"/>
    <property type="molecule type" value="Genomic_DNA"/>
</dbReference>
<gene>
    <name evidence="10" type="ORF">GCM10010324_04230</name>
</gene>
<dbReference type="InterPro" id="IPR000895">
    <property type="entry name" value="Transthyretin/HIU_hydrolase"/>
</dbReference>
<protein>
    <recommendedName>
        <fullName evidence="7">5-hydroxyisourate hydrolase</fullName>
        <shortName evidence="7">HIU hydrolase</shortName>
        <shortName evidence="7">HIUHase</shortName>
        <ecNumber evidence="7">3.5.2.17</ecNumber>
    </recommendedName>
</protein>
<comment type="catalytic activity">
    <reaction evidence="1 7">
        <text>5-hydroxyisourate + H2O = 5-hydroxy-2-oxo-4-ureido-2,5-dihydro-1H-imidazole-5-carboxylate + H(+)</text>
        <dbReference type="Rhea" id="RHEA:23736"/>
        <dbReference type="ChEBI" id="CHEBI:15377"/>
        <dbReference type="ChEBI" id="CHEBI:15378"/>
        <dbReference type="ChEBI" id="CHEBI:18072"/>
        <dbReference type="ChEBI" id="CHEBI:58639"/>
        <dbReference type="EC" id="3.5.2.17"/>
    </reaction>
</comment>
<dbReference type="NCBIfam" id="TIGR02962">
    <property type="entry name" value="hdxy_isourate"/>
    <property type="match status" value="1"/>
</dbReference>
<evidence type="ECO:0000313" key="10">
    <source>
        <dbReference type="EMBL" id="GGX62650.1"/>
    </source>
</evidence>
<evidence type="ECO:0000259" key="9">
    <source>
        <dbReference type="Pfam" id="PF00576"/>
    </source>
</evidence>
<dbReference type="SUPFAM" id="SSF49472">
    <property type="entry name" value="Transthyretin (synonym: prealbumin)"/>
    <property type="match status" value="1"/>
</dbReference>
<dbReference type="Proteomes" id="UP000659223">
    <property type="component" value="Unassembled WGS sequence"/>
</dbReference>
<evidence type="ECO:0000313" key="11">
    <source>
        <dbReference type="Proteomes" id="UP000659223"/>
    </source>
</evidence>
<comment type="similarity">
    <text evidence="3 7">Belongs to the transthyretin family. 5-hydroxyisourate hydrolase subfamily.</text>
</comment>
<dbReference type="EC" id="3.5.2.17" evidence="7"/>
<evidence type="ECO:0000256" key="7">
    <source>
        <dbReference type="RuleBase" id="RU361270"/>
    </source>
</evidence>
<feature type="domain" description="Transthyretin/hydroxyisourate hydrolase" evidence="9">
    <location>
        <begin position="30"/>
        <end position="141"/>
    </location>
</feature>
<comment type="function">
    <text evidence="2">Catalyzes the hydrolysis of 5-hydroxyisourate (HIU) to 2-oxo-4-hydroxy-4-carboxy-5-ureidoimidazoline (OHCU).</text>
</comment>
<dbReference type="GO" id="GO:0016787">
    <property type="term" value="F:hydrolase activity"/>
    <property type="evidence" value="ECO:0007669"/>
    <property type="project" value="UniProtKB-KW"/>
</dbReference>
<evidence type="ECO:0000256" key="5">
    <source>
        <dbReference type="ARBA" id="ARBA00022631"/>
    </source>
</evidence>
<evidence type="ECO:0000256" key="4">
    <source>
        <dbReference type="ARBA" id="ARBA00011881"/>
    </source>
</evidence>
<keyword evidence="6 7" id="KW-0378">Hydrolase</keyword>
<keyword evidence="5 7" id="KW-0659">Purine metabolism</keyword>
<reference evidence="11" key="1">
    <citation type="journal article" date="2019" name="Int. J. Syst. Evol. Microbiol.">
        <title>The Global Catalogue of Microorganisms (GCM) 10K type strain sequencing project: providing services to taxonomists for standard genome sequencing and annotation.</title>
        <authorList>
            <consortium name="The Broad Institute Genomics Platform"/>
            <consortium name="The Broad Institute Genome Sequencing Center for Infectious Disease"/>
            <person name="Wu L."/>
            <person name="Ma J."/>
        </authorList>
    </citation>
    <scope>NUCLEOTIDE SEQUENCE [LARGE SCALE GENOMIC DNA]</scope>
    <source>
        <strain evidence="11">JCM 4586</strain>
    </source>
</reference>
<dbReference type="Gene3D" id="2.60.40.180">
    <property type="entry name" value="Transthyretin/hydroxyisourate hydrolase domain"/>
    <property type="match status" value="1"/>
</dbReference>
<accession>A0ABQ2Y4Z1</accession>
<evidence type="ECO:0000256" key="3">
    <source>
        <dbReference type="ARBA" id="ARBA00009850"/>
    </source>
</evidence>
<dbReference type="Pfam" id="PF00576">
    <property type="entry name" value="Transthyretin"/>
    <property type="match status" value="1"/>
</dbReference>
<comment type="caution">
    <text evidence="10">The sequence shown here is derived from an EMBL/GenBank/DDBJ whole genome shotgun (WGS) entry which is preliminary data.</text>
</comment>
<feature type="region of interest" description="Disordered" evidence="8">
    <location>
        <begin position="1"/>
        <end position="28"/>
    </location>
</feature>
<sequence>MSGPAPDATAPDSTAPADTAPDATASVASVSTHVLDTAAGRPAAGVAVELSTRSGGDADGPWSVCGSSVTDADGRCRGLPPPPEGATHVRLRFDVGPYAARGPAGQGAFFPEVAVVFAVAPGEHHHVPLLLSPFGYSVYRGS</sequence>
<evidence type="ECO:0000256" key="8">
    <source>
        <dbReference type="SAM" id="MobiDB-lite"/>
    </source>
</evidence>
<evidence type="ECO:0000256" key="6">
    <source>
        <dbReference type="ARBA" id="ARBA00022801"/>
    </source>
</evidence>
<dbReference type="PRINTS" id="PR00189">
    <property type="entry name" value="TRNSTHYRETIN"/>
</dbReference>
<dbReference type="InterPro" id="IPR023416">
    <property type="entry name" value="Transthyretin/HIU_hydrolase_d"/>
</dbReference>
<proteinExistence type="inferred from homology"/>
<dbReference type="InterPro" id="IPR023418">
    <property type="entry name" value="Thyroxine_BS"/>
</dbReference>
<dbReference type="PANTHER" id="PTHR10395">
    <property type="entry name" value="URICASE AND TRANSTHYRETIN-RELATED"/>
    <property type="match status" value="1"/>
</dbReference>
<dbReference type="PANTHER" id="PTHR10395:SF7">
    <property type="entry name" value="5-HYDROXYISOURATE HYDROLASE"/>
    <property type="match status" value="1"/>
</dbReference>
<organism evidence="10 11">
    <name type="scientific">Streptomyces hiroshimensis</name>
    <dbReference type="NCBI Taxonomy" id="66424"/>
    <lineage>
        <taxon>Bacteria</taxon>
        <taxon>Bacillati</taxon>
        <taxon>Actinomycetota</taxon>
        <taxon>Actinomycetes</taxon>
        <taxon>Kitasatosporales</taxon>
        <taxon>Streptomycetaceae</taxon>
        <taxon>Streptomyces</taxon>
    </lineage>
</organism>
<dbReference type="InterPro" id="IPR014306">
    <property type="entry name" value="Hydroxyisourate_hydrolase"/>
</dbReference>
<dbReference type="InterPro" id="IPR036817">
    <property type="entry name" value="Transthyretin/HIU_hydrolase_sf"/>
</dbReference>
<keyword evidence="11" id="KW-1185">Reference proteome</keyword>
<dbReference type="CDD" id="cd05822">
    <property type="entry name" value="TLP_HIUase"/>
    <property type="match status" value="1"/>
</dbReference>
<evidence type="ECO:0000256" key="2">
    <source>
        <dbReference type="ARBA" id="ARBA00002704"/>
    </source>
</evidence>
<evidence type="ECO:0000256" key="1">
    <source>
        <dbReference type="ARBA" id="ARBA00001043"/>
    </source>
</evidence>
<dbReference type="RefSeq" id="WP_190019810.1">
    <property type="nucleotide sequence ID" value="NZ_BMUT01000001.1"/>
</dbReference>
<dbReference type="PROSITE" id="PS00768">
    <property type="entry name" value="TRANSTHYRETIN_1"/>
    <property type="match status" value="1"/>
</dbReference>
<comment type="subunit">
    <text evidence="4 7">Homotetramer.</text>
</comment>
<name>A0ABQ2Y4Z1_9ACTN</name>